<dbReference type="GO" id="GO:0019478">
    <property type="term" value="P:D-amino acid catabolic process"/>
    <property type="evidence" value="ECO:0007669"/>
    <property type="project" value="UniProtKB-UniRule"/>
</dbReference>
<dbReference type="GO" id="GO:0005737">
    <property type="term" value="C:cytoplasm"/>
    <property type="evidence" value="ECO:0007669"/>
    <property type="project" value="UniProtKB-SubCell"/>
</dbReference>
<comment type="subunit">
    <text evidence="2">Homodimer.</text>
</comment>
<keyword evidence="2" id="KW-0820">tRNA-binding</keyword>
<dbReference type="InterPro" id="IPR023509">
    <property type="entry name" value="DTD-like_sf"/>
</dbReference>
<dbReference type="FunFam" id="3.50.80.10:FF:000001">
    <property type="entry name" value="D-aminoacyl-tRNA deacylase"/>
    <property type="match status" value="1"/>
</dbReference>
<comment type="catalytic activity">
    <reaction evidence="2">
        <text>glycyl-tRNA(Ala) + H2O = tRNA(Ala) + glycine + H(+)</text>
        <dbReference type="Rhea" id="RHEA:53744"/>
        <dbReference type="Rhea" id="RHEA-COMP:9657"/>
        <dbReference type="Rhea" id="RHEA-COMP:13640"/>
        <dbReference type="ChEBI" id="CHEBI:15377"/>
        <dbReference type="ChEBI" id="CHEBI:15378"/>
        <dbReference type="ChEBI" id="CHEBI:57305"/>
        <dbReference type="ChEBI" id="CHEBI:78442"/>
        <dbReference type="ChEBI" id="CHEBI:78522"/>
    </reaction>
</comment>
<comment type="caution">
    <text evidence="3">The sequence shown here is derived from an EMBL/GenBank/DDBJ whole genome shotgun (WGS) entry which is preliminary data.</text>
</comment>
<evidence type="ECO:0000256" key="2">
    <source>
        <dbReference type="HAMAP-Rule" id="MF_00518"/>
    </source>
</evidence>
<keyword evidence="2" id="KW-0963">Cytoplasm</keyword>
<dbReference type="SUPFAM" id="SSF69500">
    <property type="entry name" value="DTD-like"/>
    <property type="match status" value="1"/>
</dbReference>
<dbReference type="EMBL" id="LWDV01000010">
    <property type="protein sequence ID" value="OCL25144.1"/>
    <property type="molecule type" value="Genomic_DNA"/>
</dbReference>
<reference evidence="4" key="1">
    <citation type="submission" date="2016-07" db="EMBL/GenBank/DDBJ databases">
        <authorList>
            <person name="Florea S."/>
            <person name="Webb J.S."/>
            <person name="Jaromczyk J."/>
            <person name="Schardl C.L."/>
        </authorList>
    </citation>
    <scope>NUCLEOTIDE SEQUENCE [LARGE SCALE GENOMIC DNA]</scope>
    <source>
        <strain evidence="4">Z6</strain>
    </source>
</reference>
<reference evidence="3 4" key="2">
    <citation type="submission" date="2016-08" db="EMBL/GenBank/DDBJ databases">
        <title>Orenia metallireducens sp. nov. strain Z6, a Novel Metal-reducing Firmicute from the Deep Subsurface.</title>
        <authorList>
            <person name="Maxim B.I."/>
            <person name="Kenneth K."/>
            <person name="Flynn T.M."/>
            <person name="Oloughlin E.J."/>
            <person name="Locke R.A."/>
            <person name="Weber J.R."/>
            <person name="Egan S.M."/>
            <person name="Mackie R.I."/>
            <person name="Cann I.K."/>
        </authorList>
    </citation>
    <scope>NUCLEOTIDE SEQUENCE [LARGE SCALE GENOMIC DNA]</scope>
    <source>
        <strain evidence="3 4">Z6</strain>
    </source>
</reference>
<comment type="similarity">
    <text evidence="1 2">Belongs to the DTD family.</text>
</comment>
<accession>A0A1C0A4T6</accession>
<dbReference type="EC" id="3.1.1.96" evidence="2"/>
<comment type="function">
    <text evidence="2">An aminoacyl-tRNA editing enzyme that deacylates mischarged D-aminoacyl-tRNAs. Also deacylates mischarged glycyl-tRNA(Ala), protecting cells against glycine mischarging by AlaRS. Acts via tRNA-based rather than protein-based catalysis; rejects L-amino acids rather than detecting D-amino acids in the active site. By recycling D-aminoacyl-tRNA to D-amino acids and free tRNA molecules, this enzyme counteracts the toxicity associated with the formation of D-aminoacyl-tRNA entities in vivo and helps enforce protein L-homochirality.</text>
</comment>
<dbReference type="NCBIfam" id="TIGR00256">
    <property type="entry name" value="D-aminoacyl-tRNA deacylase"/>
    <property type="match status" value="1"/>
</dbReference>
<dbReference type="CDD" id="cd00563">
    <property type="entry name" value="Dtyr_deacylase"/>
    <property type="match status" value="1"/>
</dbReference>
<name>A0A1C0A4T6_9FIRM</name>
<dbReference type="AlphaFoldDB" id="A0A1C0A4T6"/>
<evidence type="ECO:0000256" key="1">
    <source>
        <dbReference type="ARBA" id="ARBA00009673"/>
    </source>
</evidence>
<dbReference type="EC" id="3.1.1.-" evidence="2"/>
<comment type="subcellular location">
    <subcellularLocation>
        <location evidence="2">Cytoplasm</location>
    </subcellularLocation>
</comment>
<dbReference type="RefSeq" id="WP_068718958.1">
    <property type="nucleotide sequence ID" value="NZ_LWDV01000010.1"/>
</dbReference>
<keyword evidence="2" id="KW-0378">Hydrolase</keyword>
<dbReference type="Proteomes" id="UP000093514">
    <property type="component" value="Unassembled WGS sequence"/>
</dbReference>
<protein>
    <recommendedName>
        <fullName evidence="2">D-aminoacyl-tRNA deacylase</fullName>
        <shortName evidence="2">DTD</shortName>
        <ecNumber evidence="2">3.1.1.96</ecNumber>
    </recommendedName>
    <alternativeName>
        <fullName evidence="2">Gly-tRNA(Ala) deacylase</fullName>
        <ecNumber evidence="2">3.1.1.-</ecNumber>
    </alternativeName>
</protein>
<dbReference type="Gene3D" id="3.50.80.10">
    <property type="entry name" value="D-tyrosyl-tRNA(Tyr) deacylase"/>
    <property type="match status" value="1"/>
</dbReference>
<comment type="domain">
    <text evidence="2">A Gly-cisPro motif from one monomer fits into the active site of the other monomer to allow specific chiral rejection of L-amino acids.</text>
</comment>
<evidence type="ECO:0000313" key="4">
    <source>
        <dbReference type="Proteomes" id="UP000093514"/>
    </source>
</evidence>
<dbReference type="Pfam" id="PF02580">
    <property type="entry name" value="Tyr_Deacylase"/>
    <property type="match status" value="1"/>
</dbReference>
<organism evidence="3 4">
    <name type="scientific">Orenia metallireducens</name>
    <dbReference type="NCBI Taxonomy" id="1413210"/>
    <lineage>
        <taxon>Bacteria</taxon>
        <taxon>Bacillati</taxon>
        <taxon>Bacillota</taxon>
        <taxon>Clostridia</taxon>
        <taxon>Halanaerobiales</taxon>
        <taxon>Halobacteroidaceae</taxon>
        <taxon>Orenia</taxon>
    </lineage>
</organism>
<feature type="short sequence motif" description="Gly-cisPro motif, important for rejection of L-amino acids" evidence="2">
    <location>
        <begin position="137"/>
        <end position="138"/>
    </location>
</feature>
<gene>
    <name evidence="2" type="primary">dtd</name>
    <name evidence="3" type="ORF">U472_12250</name>
</gene>
<proteinExistence type="inferred from homology"/>
<dbReference type="HAMAP" id="MF_00518">
    <property type="entry name" value="Deacylase_Dtd"/>
    <property type="match status" value="1"/>
</dbReference>
<dbReference type="GO" id="GO:0043908">
    <property type="term" value="F:Ser(Gly)-tRNA(Ala) hydrolase activity"/>
    <property type="evidence" value="ECO:0007669"/>
    <property type="project" value="UniProtKB-UniRule"/>
</dbReference>
<keyword evidence="2" id="KW-0694">RNA-binding</keyword>
<dbReference type="PANTHER" id="PTHR10472:SF5">
    <property type="entry name" value="D-AMINOACYL-TRNA DEACYLASE 1"/>
    <property type="match status" value="1"/>
</dbReference>
<dbReference type="PANTHER" id="PTHR10472">
    <property type="entry name" value="D-TYROSYL-TRNA TYR DEACYLASE"/>
    <property type="match status" value="1"/>
</dbReference>
<comment type="catalytic activity">
    <reaction evidence="2">
        <text>a D-aminoacyl-tRNA + H2O = a tRNA + a D-alpha-amino acid + H(+)</text>
        <dbReference type="Rhea" id="RHEA:13953"/>
        <dbReference type="Rhea" id="RHEA-COMP:10123"/>
        <dbReference type="Rhea" id="RHEA-COMP:10124"/>
        <dbReference type="ChEBI" id="CHEBI:15377"/>
        <dbReference type="ChEBI" id="CHEBI:15378"/>
        <dbReference type="ChEBI" id="CHEBI:59871"/>
        <dbReference type="ChEBI" id="CHEBI:78442"/>
        <dbReference type="ChEBI" id="CHEBI:79333"/>
        <dbReference type="EC" id="3.1.1.96"/>
    </reaction>
</comment>
<dbReference type="GO" id="GO:0000049">
    <property type="term" value="F:tRNA binding"/>
    <property type="evidence" value="ECO:0007669"/>
    <property type="project" value="UniProtKB-UniRule"/>
</dbReference>
<dbReference type="OrthoDB" id="9801395at2"/>
<sequence length="149" mass="16700">MRAVLQRVSSSDVEVEAKKVGEIKKGLLIFLGIGKDDNVEDINYLVDKIVNLRIFSGQDGRMNLSALDIGAELLVVSQFTLYGDCRKGRRPSFDLAAPPQEAEKLYEEFLSYIKTFGLRVETGEFKTHMKVTLINDGPVTILLDSKKDF</sequence>
<keyword evidence="4" id="KW-1185">Reference proteome</keyword>
<dbReference type="GO" id="GO:0051500">
    <property type="term" value="F:D-tyrosyl-tRNA(Tyr) deacylase activity"/>
    <property type="evidence" value="ECO:0007669"/>
    <property type="project" value="TreeGrafter"/>
</dbReference>
<dbReference type="GO" id="GO:0106026">
    <property type="term" value="F:Gly-tRNA(Ala) deacylase activity"/>
    <property type="evidence" value="ECO:0007669"/>
    <property type="project" value="UniProtKB-UniRule"/>
</dbReference>
<dbReference type="InterPro" id="IPR003732">
    <property type="entry name" value="Daa-tRNA_deacyls_DTD"/>
</dbReference>
<evidence type="ECO:0000313" key="3">
    <source>
        <dbReference type="EMBL" id="OCL25144.1"/>
    </source>
</evidence>